<organism evidence="1 2">
    <name type="scientific">Caminicella sporogenes DSM 14501</name>
    <dbReference type="NCBI Taxonomy" id="1121266"/>
    <lineage>
        <taxon>Bacteria</taxon>
        <taxon>Bacillati</taxon>
        <taxon>Bacillota</taxon>
        <taxon>Clostridia</taxon>
        <taxon>Peptostreptococcales</taxon>
        <taxon>Caminicellaceae</taxon>
        <taxon>Caminicella</taxon>
    </lineage>
</organism>
<dbReference type="SUPFAM" id="SSF160544">
    <property type="entry name" value="EscU C-terminal domain-like"/>
    <property type="match status" value="1"/>
</dbReference>
<dbReference type="InterPro" id="IPR029025">
    <property type="entry name" value="T3SS_substrate_exporter_C"/>
</dbReference>
<sequence length="90" mass="10234">MKKKKETIATALKYDIDKDSAPHLIAKGKGFTAEKIKNIAKENNVPIYKDEKLSKQLYNLSLGEEIPPELYQVVVEVLLFIAKLDSKMKK</sequence>
<dbReference type="InterPro" id="IPR006135">
    <property type="entry name" value="T3SS_substrate_exporter"/>
</dbReference>
<dbReference type="PRINTS" id="PR00950">
    <property type="entry name" value="TYPE3IMSPROT"/>
</dbReference>
<dbReference type="Pfam" id="PF01312">
    <property type="entry name" value="Bac_export_2"/>
    <property type="match status" value="1"/>
</dbReference>
<keyword evidence="1" id="KW-0969">Cilium</keyword>
<keyword evidence="1" id="KW-0282">Flagellum</keyword>
<dbReference type="RefSeq" id="WP_072965493.1">
    <property type="nucleotide sequence ID" value="NZ_FRAJ01000003.1"/>
</dbReference>
<reference evidence="1 2" key="1">
    <citation type="submission" date="2016-11" db="EMBL/GenBank/DDBJ databases">
        <authorList>
            <person name="Jaros S."/>
            <person name="Januszkiewicz K."/>
            <person name="Wedrychowicz H."/>
        </authorList>
    </citation>
    <scope>NUCLEOTIDE SEQUENCE [LARGE SCALE GENOMIC DNA]</scope>
    <source>
        <strain evidence="1 2">DSM 14501</strain>
    </source>
</reference>
<keyword evidence="1" id="KW-0966">Cell projection</keyword>
<evidence type="ECO:0000313" key="1">
    <source>
        <dbReference type="EMBL" id="SHJ69306.1"/>
    </source>
</evidence>
<protein>
    <submittedName>
        <fullName evidence="1">Flagellar biosynthesis protein</fullName>
    </submittedName>
</protein>
<evidence type="ECO:0000313" key="2">
    <source>
        <dbReference type="Proteomes" id="UP000184082"/>
    </source>
</evidence>
<dbReference type="EMBL" id="FRAJ01000003">
    <property type="protein sequence ID" value="SHJ69306.1"/>
    <property type="molecule type" value="Genomic_DNA"/>
</dbReference>
<dbReference type="GO" id="GO:0005886">
    <property type="term" value="C:plasma membrane"/>
    <property type="evidence" value="ECO:0007669"/>
    <property type="project" value="TreeGrafter"/>
</dbReference>
<dbReference type="Gene3D" id="3.40.1690.10">
    <property type="entry name" value="secretion proteins EscU"/>
    <property type="match status" value="1"/>
</dbReference>
<dbReference type="AlphaFoldDB" id="A0A1M6LDQ0"/>
<accession>A0A1M6LDQ0</accession>
<keyword evidence="2" id="KW-1185">Reference proteome</keyword>
<dbReference type="GO" id="GO:0009306">
    <property type="term" value="P:protein secretion"/>
    <property type="evidence" value="ECO:0007669"/>
    <property type="project" value="InterPro"/>
</dbReference>
<gene>
    <name evidence="1" type="ORF">SAMN02745883_00171</name>
</gene>
<dbReference type="Proteomes" id="UP000184082">
    <property type="component" value="Unassembled WGS sequence"/>
</dbReference>
<dbReference type="STRING" id="1121266.SAMN02745883_00171"/>
<dbReference type="PANTHER" id="PTHR30531">
    <property type="entry name" value="FLAGELLAR BIOSYNTHETIC PROTEIN FLHB"/>
    <property type="match status" value="1"/>
</dbReference>
<proteinExistence type="predicted"/>
<name>A0A1M6LDQ0_9FIRM</name>
<dbReference type="PANTHER" id="PTHR30531:SF12">
    <property type="entry name" value="FLAGELLAR BIOSYNTHETIC PROTEIN FLHB"/>
    <property type="match status" value="1"/>
</dbReference>